<keyword evidence="2" id="KW-1185">Reference proteome</keyword>
<evidence type="ECO:0000313" key="1">
    <source>
        <dbReference type="EMBL" id="RUS23783.1"/>
    </source>
</evidence>
<dbReference type="EMBL" id="RBNJ01018590">
    <property type="protein sequence ID" value="RUS23783.1"/>
    <property type="molecule type" value="Genomic_DNA"/>
</dbReference>
<evidence type="ECO:0000313" key="2">
    <source>
        <dbReference type="Proteomes" id="UP000274822"/>
    </source>
</evidence>
<gene>
    <name evidence="1" type="ORF">BC938DRAFT_474631</name>
</gene>
<comment type="caution">
    <text evidence="1">The sequence shown here is derived from an EMBL/GenBank/DDBJ whole genome shotgun (WGS) entry which is preliminary data.</text>
</comment>
<reference evidence="1 2" key="1">
    <citation type="journal article" date="2018" name="New Phytol.">
        <title>Phylogenomics of Endogonaceae and evolution of mycorrhizas within Mucoromycota.</title>
        <authorList>
            <person name="Chang Y."/>
            <person name="Desiro A."/>
            <person name="Na H."/>
            <person name="Sandor L."/>
            <person name="Lipzen A."/>
            <person name="Clum A."/>
            <person name="Barry K."/>
            <person name="Grigoriev I.V."/>
            <person name="Martin F.M."/>
            <person name="Stajich J.E."/>
            <person name="Smith M.E."/>
            <person name="Bonito G."/>
            <person name="Spatafora J.W."/>
        </authorList>
    </citation>
    <scope>NUCLEOTIDE SEQUENCE [LARGE SCALE GENOMIC DNA]</scope>
    <source>
        <strain evidence="1 2">AD002</strain>
    </source>
</reference>
<proteinExistence type="predicted"/>
<name>A0A433Q1U1_9FUNG</name>
<accession>A0A433Q1U1</accession>
<dbReference type="AlphaFoldDB" id="A0A433Q1U1"/>
<organism evidence="1 2">
    <name type="scientific">Jimgerdemannia flammicorona</name>
    <dbReference type="NCBI Taxonomy" id="994334"/>
    <lineage>
        <taxon>Eukaryota</taxon>
        <taxon>Fungi</taxon>
        <taxon>Fungi incertae sedis</taxon>
        <taxon>Mucoromycota</taxon>
        <taxon>Mucoromycotina</taxon>
        <taxon>Endogonomycetes</taxon>
        <taxon>Endogonales</taxon>
        <taxon>Endogonaceae</taxon>
        <taxon>Jimgerdemannia</taxon>
    </lineage>
</organism>
<sequence length="144" mass="15067">MSTDSTIIPTSSVLPTPNSNTCYNDTCGCQGDCGCDICMCGKRTEEAHQKETTADKQHPALADKQMSHCACQGTGSEPCMGALGCQCQSRDELETDKPHAAPAGEQKSICACQEGLCLCGSKCPCGPRNVSIDNLKKESGVDSA</sequence>
<protein>
    <submittedName>
        <fullName evidence="1">Uncharacterized protein</fullName>
    </submittedName>
</protein>
<dbReference type="Proteomes" id="UP000274822">
    <property type="component" value="Unassembled WGS sequence"/>
</dbReference>